<evidence type="ECO:0000256" key="1">
    <source>
        <dbReference type="SAM" id="Phobius"/>
    </source>
</evidence>
<dbReference type="PANTHER" id="PTHR33782">
    <property type="entry name" value="OS01G0121600 PROTEIN"/>
    <property type="match status" value="1"/>
</dbReference>
<keyword evidence="1" id="KW-0812">Transmembrane</keyword>
<dbReference type="Proteomes" id="UP000026915">
    <property type="component" value="Chromosome 4"/>
</dbReference>
<evidence type="ECO:0000313" key="2">
    <source>
        <dbReference type="EMBL" id="EOY04039.1"/>
    </source>
</evidence>
<evidence type="ECO:0000313" key="3">
    <source>
        <dbReference type="Proteomes" id="UP000026915"/>
    </source>
</evidence>
<dbReference type="STRING" id="3641.A0A061ENX2"/>
<organism evidence="2 3">
    <name type="scientific">Theobroma cacao</name>
    <name type="common">Cacao</name>
    <name type="synonym">Cocoa</name>
    <dbReference type="NCBI Taxonomy" id="3641"/>
    <lineage>
        <taxon>Eukaryota</taxon>
        <taxon>Viridiplantae</taxon>
        <taxon>Streptophyta</taxon>
        <taxon>Embryophyta</taxon>
        <taxon>Tracheophyta</taxon>
        <taxon>Spermatophyta</taxon>
        <taxon>Magnoliopsida</taxon>
        <taxon>eudicotyledons</taxon>
        <taxon>Gunneridae</taxon>
        <taxon>Pentapetalae</taxon>
        <taxon>rosids</taxon>
        <taxon>malvids</taxon>
        <taxon>Malvales</taxon>
        <taxon>Malvaceae</taxon>
        <taxon>Byttnerioideae</taxon>
        <taxon>Theobroma</taxon>
    </lineage>
</organism>
<feature type="transmembrane region" description="Helical" evidence="1">
    <location>
        <begin position="111"/>
        <end position="135"/>
    </location>
</feature>
<dbReference type="eggNOG" id="ENOG502S629">
    <property type="taxonomic scope" value="Eukaryota"/>
</dbReference>
<reference evidence="2 3" key="1">
    <citation type="journal article" date="2013" name="Genome Biol.">
        <title>The genome sequence of the most widely cultivated cacao type and its use to identify candidate genes regulating pod color.</title>
        <authorList>
            <person name="Motamayor J.C."/>
            <person name="Mockaitis K."/>
            <person name="Schmutz J."/>
            <person name="Haiminen N."/>
            <person name="Iii D.L."/>
            <person name="Cornejo O."/>
            <person name="Findley S.D."/>
            <person name="Zheng P."/>
            <person name="Utro F."/>
            <person name="Royaert S."/>
            <person name="Saski C."/>
            <person name="Jenkins J."/>
            <person name="Podicheti R."/>
            <person name="Zhao M."/>
            <person name="Scheffler B.E."/>
            <person name="Stack J.C."/>
            <person name="Feltus F.A."/>
            <person name="Mustiga G.M."/>
            <person name="Amores F."/>
            <person name="Phillips W."/>
            <person name="Marelli J.P."/>
            <person name="May G.D."/>
            <person name="Shapiro H."/>
            <person name="Ma J."/>
            <person name="Bustamante C.D."/>
            <person name="Schnell R.J."/>
            <person name="Main D."/>
            <person name="Gilbert D."/>
            <person name="Parida L."/>
            <person name="Kuhn D.N."/>
        </authorList>
    </citation>
    <scope>NUCLEOTIDE SEQUENCE [LARGE SCALE GENOMIC DNA]</scope>
    <source>
        <strain evidence="3">cv. Matina 1-6</strain>
    </source>
</reference>
<name>A0A061ENX2_THECC</name>
<dbReference type="AlphaFoldDB" id="A0A061ENX2"/>
<keyword evidence="1" id="KW-1133">Transmembrane helix</keyword>
<evidence type="ECO:0008006" key="4">
    <source>
        <dbReference type="Google" id="ProtNLM"/>
    </source>
</evidence>
<gene>
    <name evidence="2" type="ORF">TCM_019296</name>
</gene>
<protein>
    <recommendedName>
        <fullName evidence="4">Mediator of RNA polymerase II transcription subunit 18</fullName>
    </recommendedName>
</protein>
<dbReference type="Gramene" id="EOY04039">
    <property type="protein sequence ID" value="EOY04039"/>
    <property type="gene ID" value="TCM_019296"/>
</dbReference>
<keyword evidence="1" id="KW-0472">Membrane</keyword>
<dbReference type="PANTHER" id="PTHR33782:SF27">
    <property type="entry name" value="PROTEIN, PUTATIVE-RELATED"/>
    <property type="match status" value="1"/>
</dbReference>
<keyword evidence="3" id="KW-1185">Reference proteome</keyword>
<dbReference type="EMBL" id="CM001882">
    <property type="protein sequence ID" value="EOY04039.1"/>
    <property type="molecule type" value="Genomic_DNA"/>
</dbReference>
<dbReference type="HOGENOM" id="CLU_105591_1_0_1"/>
<sequence length="145" mass="16601">METTAHFSSRTLNPHRILPALSTCRKTPFRKIMASTRGTNNGGDHYQGKLVDESMIQLRMRIKEMKVLEKSDELPSNWMEWEKQYFLHYNEDICKAIGLLQNYLMNVRPSLALGMIALLMLSVPISTAVLLFQGLEIAKGILSRF</sequence>
<accession>A0A061ENX2</accession>
<dbReference type="OMA" id="WEKRYHA"/>
<proteinExistence type="predicted"/>
<dbReference type="InParanoid" id="A0A061ENX2"/>